<evidence type="ECO:0000256" key="1">
    <source>
        <dbReference type="ARBA" id="ARBA00023239"/>
    </source>
</evidence>
<keyword evidence="2" id="KW-0119">Carbohydrate metabolism</keyword>
<dbReference type="Gene3D" id="1.10.8.1080">
    <property type="match status" value="1"/>
</dbReference>
<name>A0ABY7SFF5_9RHOB</name>
<dbReference type="InterPro" id="IPR046348">
    <property type="entry name" value="SIS_dom_sf"/>
</dbReference>
<evidence type="ECO:0000256" key="2">
    <source>
        <dbReference type="ARBA" id="ARBA00023277"/>
    </source>
</evidence>
<dbReference type="PANTHER" id="PTHR10088">
    <property type="entry name" value="GLUCOKINASE REGULATORY PROTEIN"/>
    <property type="match status" value="1"/>
</dbReference>
<keyword evidence="1" id="KW-0456">Lyase</keyword>
<dbReference type="NCBIfam" id="NF003915">
    <property type="entry name" value="PRK05441.1"/>
    <property type="match status" value="1"/>
</dbReference>
<dbReference type="PANTHER" id="PTHR10088:SF4">
    <property type="entry name" value="GLUCOKINASE REGULATORY PROTEIN"/>
    <property type="match status" value="1"/>
</dbReference>
<organism evidence="4 5">
    <name type="scientific">Paracoccus fistulariae</name>
    <dbReference type="NCBI Taxonomy" id="658446"/>
    <lineage>
        <taxon>Bacteria</taxon>
        <taxon>Pseudomonadati</taxon>
        <taxon>Pseudomonadota</taxon>
        <taxon>Alphaproteobacteria</taxon>
        <taxon>Rhodobacterales</taxon>
        <taxon>Paracoccaceae</taxon>
        <taxon>Paracoccus</taxon>
    </lineage>
</organism>
<evidence type="ECO:0000313" key="4">
    <source>
        <dbReference type="EMBL" id="WCR05716.1"/>
    </source>
</evidence>
<dbReference type="InterPro" id="IPR005488">
    <property type="entry name" value="Etherase_MurQ"/>
</dbReference>
<protein>
    <submittedName>
        <fullName evidence="4">N-acetylmuramic acid 6-phosphate etherase</fullName>
    </submittedName>
</protein>
<evidence type="ECO:0000313" key="5">
    <source>
        <dbReference type="Proteomes" id="UP001219349"/>
    </source>
</evidence>
<sequence>MVERSTEARHSASLGLHRRSADVILAALLDAQRAAVESVRPAFADIARASDTAAEILARGGKVGYAGAGSSGLMALADCLELAGTFGVAPEQTPMMFAGGAESLIRLRGSAEDDAAMAQADFHAADLSTGDMVIVLTASGTTPYAMAIAEAARARGVVVVGMANATEAPLHLYSDIPILLDTGAELVAGSTRMGAATAQKVALNMFSVLMAVRLGHVHDGYMVNVIADNAKLVRRAARIVSEIAEVSADMAEAALIATKGAVKQAILVARGMEPERAQVALAESDGHLEPLLG</sequence>
<accession>A0ABY7SFF5</accession>
<dbReference type="CDD" id="cd05007">
    <property type="entry name" value="SIS_Etherase"/>
    <property type="match status" value="1"/>
</dbReference>
<proteinExistence type="predicted"/>
<reference evidence="4 5" key="1">
    <citation type="submission" date="2021-01" db="EMBL/GenBank/DDBJ databases">
        <title>Biogeographic distribution of Paracoccus.</title>
        <authorList>
            <person name="Hollensteiner J."/>
            <person name="Leineberger J."/>
            <person name="Brinkhoff T."/>
            <person name="Daniel R."/>
        </authorList>
    </citation>
    <scope>NUCLEOTIDE SEQUENCE [LARGE SCALE GENOMIC DNA]</scope>
    <source>
        <strain evidence="4 5">KCTC 22803</strain>
    </source>
</reference>
<dbReference type="InterPro" id="IPR040190">
    <property type="entry name" value="MURQ/GCKR"/>
</dbReference>
<evidence type="ECO:0000259" key="3">
    <source>
        <dbReference type="PROSITE" id="PS51464"/>
    </source>
</evidence>
<dbReference type="InterPro" id="IPR001347">
    <property type="entry name" value="SIS_dom"/>
</dbReference>
<dbReference type="PROSITE" id="PS51464">
    <property type="entry name" value="SIS"/>
    <property type="match status" value="1"/>
</dbReference>
<feature type="domain" description="SIS" evidence="3">
    <location>
        <begin position="53"/>
        <end position="216"/>
    </location>
</feature>
<dbReference type="RefSeq" id="WP_271886477.1">
    <property type="nucleotide sequence ID" value="NZ_CP067136.1"/>
</dbReference>
<dbReference type="Proteomes" id="UP001219349">
    <property type="component" value="Chromosome"/>
</dbReference>
<dbReference type="Pfam" id="PF13580">
    <property type="entry name" value="SIS_2"/>
    <property type="match status" value="1"/>
</dbReference>
<dbReference type="Gene3D" id="3.40.50.10490">
    <property type="entry name" value="Glucose-6-phosphate isomerase like protein, domain 1"/>
    <property type="match status" value="1"/>
</dbReference>
<dbReference type="EMBL" id="CP067136">
    <property type="protein sequence ID" value="WCR05716.1"/>
    <property type="molecule type" value="Genomic_DNA"/>
</dbReference>
<keyword evidence="5" id="KW-1185">Reference proteome</keyword>
<dbReference type="SUPFAM" id="SSF53697">
    <property type="entry name" value="SIS domain"/>
    <property type="match status" value="1"/>
</dbReference>
<gene>
    <name evidence="4" type="ORF">JHX87_09165</name>
</gene>